<reference evidence="4" key="1">
    <citation type="submission" date="2017-11" db="EMBL/GenBank/DDBJ databases">
        <authorList>
            <person name="Kuznetsova I."/>
            <person name="Sazanova A."/>
            <person name="Chirak E."/>
            <person name="Safronova V."/>
            <person name="Willems A."/>
        </authorList>
    </citation>
    <scope>NUCLEOTIDE SEQUENCE [LARGE SCALE GENOMIC DNA]</scope>
    <source>
        <strain evidence="4">PEPV15</strain>
    </source>
</reference>
<dbReference type="InterPro" id="IPR016181">
    <property type="entry name" value="Acyl_CoA_acyltransferase"/>
</dbReference>
<dbReference type="Pfam" id="PF13523">
    <property type="entry name" value="Acetyltransf_8"/>
    <property type="match status" value="1"/>
</dbReference>
<dbReference type="RefSeq" id="WP_106715049.1">
    <property type="nucleotide sequence ID" value="NZ_JACHXT010000002.1"/>
</dbReference>
<comment type="caution">
    <text evidence="3">The sequence shown here is derived from an EMBL/GenBank/DDBJ whole genome shotgun (WGS) entry which is preliminary data.</text>
</comment>
<name>A0A2P7B022_9HYPH</name>
<dbReference type="EMBL" id="PGGN01000001">
    <property type="protein sequence ID" value="PSH59744.1"/>
    <property type="molecule type" value="Genomic_DNA"/>
</dbReference>
<comment type="pathway">
    <text evidence="1">Siderophore biosynthesis.</text>
</comment>
<dbReference type="InterPro" id="IPR019432">
    <property type="entry name" value="Acyltransferase_MbtK/IucB-like"/>
</dbReference>
<sequence length="340" mass="38962">MPSNASLATYAHAEPAPEAWSFLRRGSLLSPDLLRLSTAAGNFLVPFEKAGSTVQLRLPDVTGDDAVKVLSSAIEFMSAQSREAGAIEISDVPASVFPLGSREDNSLTVDPRAFWQWPVPWIAKPAYPHPQVHVFSNGRYHPERPQKPTGIVYERYIPWLDQSLSFRVADPAADIEHFHRWMNDEQVNVVWEDAGDRQKHADILEDRLRDPHMLALIGCFDGVPFGYFEVYWAKENRLGPYYDAQDYDRGWHVAIGEPAYRGKQWITAWLPSLMHFIFLDDPRTQRIVGEPRASHEQQIRNLDRSGFAKVKHFDFPHKRAMLVMLTRERFFGDRLWTPAP</sequence>
<evidence type="ECO:0000313" key="3">
    <source>
        <dbReference type="EMBL" id="PSH59744.1"/>
    </source>
</evidence>
<proteinExistence type="predicted"/>
<feature type="domain" description="Acyltransferase MbtK/IucB-like conserved" evidence="2">
    <location>
        <begin position="167"/>
        <end position="214"/>
    </location>
</feature>
<dbReference type="GO" id="GO:0019290">
    <property type="term" value="P:siderophore biosynthetic process"/>
    <property type="evidence" value="ECO:0007669"/>
    <property type="project" value="InterPro"/>
</dbReference>
<dbReference type="SUPFAM" id="SSF55729">
    <property type="entry name" value="Acyl-CoA N-acyltransferases (Nat)"/>
    <property type="match status" value="1"/>
</dbReference>
<organism evidence="3 4">
    <name type="scientific">Phyllobacterium endophyticum</name>
    <dbReference type="NCBI Taxonomy" id="1149773"/>
    <lineage>
        <taxon>Bacteria</taxon>
        <taxon>Pseudomonadati</taxon>
        <taxon>Pseudomonadota</taxon>
        <taxon>Alphaproteobacteria</taxon>
        <taxon>Hyphomicrobiales</taxon>
        <taxon>Phyllobacteriaceae</taxon>
        <taxon>Phyllobacterium</taxon>
    </lineage>
</organism>
<evidence type="ECO:0000313" key="4">
    <source>
        <dbReference type="Proteomes" id="UP000241158"/>
    </source>
</evidence>
<dbReference type="PANTHER" id="PTHR31438:SF1">
    <property type="entry name" value="LYSINE N-ACYLTRANSFERASE C17G9.06C-RELATED"/>
    <property type="match status" value="1"/>
</dbReference>
<keyword evidence="4" id="KW-1185">Reference proteome</keyword>
<accession>A0A2P7B022</accession>
<dbReference type="SMART" id="SM01006">
    <property type="entry name" value="AlcB"/>
    <property type="match status" value="1"/>
</dbReference>
<dbReference type="OrthoDB" id="9087497at2"/>
<gene>
    <name evidence="3" type="ORF">CU100_02980</name>
</gene>
<evidence type="ECO:0000256" key="1">
    <source>
        <dbReference type="ARBA" id="ARBA00004924"/>
    </source>
</evidence>
<dbReference type="Proteomes" id="UP000241158">
    <property type="component" value="Unassembled WGS sequence"/>
</dbReference>
<protein>
    <submittedName>
        <fullName evidence="3">Siderophore biosynthesis protein</fullName>
    </submittedName>
</protein>
<dbReference type="GO" id="GO:0016410">
    <property type="term" value="F:N-acyltransferase activity"/>
    <property type="evidence" value="ECO:0007669"/>
    <property type="project" value="TreeGrafter"/>
</dbReference>
<dbReference type="Gene3D" id="3.40.630.30">
    <property type="match status" value="1"/>
</dbReference>
<evidence type="ECO:0000259" key="2">
    <source>
        <dbReference type="SMART" id="SM01006"/>
    </source>
</evidence>
<dbReference type="AlphaFoldDB" id="A0A2P7B022"/>
<dbReference type="PANTHER" id="PTHR31438">
    <property type="entry name" value="LYSINE N-ACYLTRANSFERASE C17G9.06C-RELATED"/>
    <property type="match status" value="1"/>
</dbReference>